<comment type="cofactor">
    <cofactor evidence="11">
        <name>(R)-lipoate</name>
        <dbReference type="ChEBI" id="CHEBI:83088"/>
    </cofactor>
    <text evidence="11">Binds 1 lipoyl cofactor covalently.</text>
</comment>
<dbReference type="UniPathway" id="UPA00868">
    <property type="reaction ID" value="UER00840"/>
</dbReference>
<dbReference type="GO" id="GO:0005829">
    <property type="term" value="C:cytosol"/>
    <property type="evidence" value="ECO:0007669"/>
    <property type="project" value="TreeGrafter"/>
</dbReference>
<dbReference type="Pfam" id="PF00364">
    <property type="entry name" value="Biotin_lipoyl"/>
    <property type="match status" value="1"/>
</dbReference>
<evidence type="ECO:0000256" key="1">
    <source>
        <dbReference type="ARBA" id="ARBA00004052"/>
    </source>
</evidence>
<feature type="region of interest" description="Disordered" evidence="12">
    <location>
        <begin position="76"/>
        <end position="138"/>
    </location>
</feature>
<accession>D8K881</accession>
<dbReference type="NCBIfam" id="NF004309">
    <property type="entry name" value="PRK05704.1"/>
    <property type="match status" value="1"/>
</dbReference>
<keyword evidence="8 11" id="KW-0450">Lipoyl</keyword>
<dbReference type="InterPro" id="IPR036625">
    <property type="entry name" value="E3-bd_dom_sf"/>
</dbReference>
<reference evidence="15 16" key="1">
    <citation type="submission" date="2010-06" db="EMBL/GenBank/DDBJ databases">
        <title>Complete sequence of chromosome of Nitrosococcus watsoni C-113.</title>
        <authorList>
            <consortium name="US DOE Joint Genome Institute"/>
            <person name="Lucas S."/>
            <person name="Copeland A."/>
            <person name="Lapidus A."/>
            <person name="Cheng J.-F."/>
            <person name="Bruce D."/>
            <person name="Goodwin L."/>
            <person name="Pitluck S."/>
            <person name="Malfatti S.A."/>
            <person name="Chain P.S.G."/>
            <person name="Land M."/>
            <person name="Hauser L."/>
            <person name="Kyrpides N."/>
            <person name="Ivanova N."/>
            <person name="Cambell M.A."/>
            <person name="Heidelberg J.F."/>
            <person name="Klotz M.G."/>
            <person name="Woyke T."/>
        </authorList>
    </citation>
    <scope>NUCLEOTIDE SEQUENCE [LARGE SCALE GENOMIC DNA]</scope>
    <source>
        <strain evidence="15 16">C-113</strain>
    </source>
</reference>
<dbReference type="EC" id="2.3.1.61" evidence="4 11"/>
<dbReference type="Pfam" id="PF00198">
    <property type="entry name" value="2-oxoacid_dh"/>
    <property type="match status" value="1"/>
</dbReference>
<feature type="compositionally biased region" description="Basic and acidic residues" evidence="12">
    <location>
        <begin position="107"/>
        <end position="117"/>
    </location>
</feature>
<proteinExistence type="inferred from homology"/>
<name>D8K881_NITWC</name>
<dbReference type="GO" id="GO:0033512">
    <property type="term" value="P:L-lysine catabolic process to acetyl-CoA via saccharopine"/>
    <property type="evidence" value="ECO:0007669"/>
    <property type="project" value="UniProtKB-UniRule"/>
</dbReference>
<dbReference type="InterPro" id="IPR000089">
    <property type="entry name" value="Biotin_lipoyl"/>
</dbReference>
<dbReference type="RefSeq" id="WP_013219188.1">
    <property type="nucleotide sequence ID" value="NC_014315.1"/>
</dbReference>
<dbReference type="FunFam" id="3.30.559.10:FF:000007">
    <property type="entry name" value="Dihydrolipoamide acetyltransferase component of pyruvate dehydrogenase complex"/>
    <property type="match status" value="1"/>
</dbReference>
<evidence type="ECO:0000256" key="5">
    <source>
        <dbReference type="ARBA" id="ARBA00019511"/>
    </source>
</evidence>
<dbReference type="Gene3D" id="2.40.50.100">
    <property type="match status" value="1"/>
</dbReference>
<comment type="similarity">
    <text evidence="3 11">Belongs to the 2-oxoacid dehydrogenase family.</text>
</comment>
<dbReference type="InterPro" id="IPR050537">
    <property type="entry name" value="2-oxoacid_dehydrogenase"/>
</dbReference>
<evidence type="ECO:0000256" key="11">
    <source>
        <dbReference type="RuleBase" id="RU361138"/>
    </source>
</evidence>
<evidence type="ECO:0000256" key="4">
    <source>
        <dbReference type="ARBA" id="ARBA00012945"/>
    </source>
</evidence>
<evidence type="ECO:0000259" key="14">
    <source>
        <dbReference type="PROSITE" id="PS51826"/>
    </source>
</evidence>
<dbReference type="eggNOG" id="COG0508">
    <property type="taxonomic scope" value="Bacteria"/>
</dbReference>
<dbReference type="STRING" id="105559.Nwat_0096"/>
<gene>
    <name evidence="15" type="ordered locus">Nwat_0096</name>
</gene>
<evidence type="ECO:0000259" key="13">
    <source>
        <dbReference type="PROSITE" id="PS50968"/>
    </source>
</evidence>
<dbReference type="InterPro" id="IPR003016">
    <property type="entry name" value="2-oxoA_DH_lipoyl-BS"/>
</dbReference>
<dbReference type="PROSITE" id="PS50968">
    <property type="entry name" value="BIOTINYL_LIPOYL"/>
    <property type="match status" value="1"/>
</dbReference>
<feature type="domain" description="Lipoyl-binding" evidence="13">
    <location>
        <begin position="2"/>
        <end position="77"/>
    </location>
</feature>
<comment type="function">
    <text evidence="1 11">E2 component of the 2-oxoglutarate dehydrogenase (OGDH) complex which catalyzes the second step in the conversion of 2-oxoglutarate to succinyl-CoA and CO(2).</text>
</comment>
<feature type="region of interest" description="Disordered" evidence="12">
    <location>
        <begin position="177"/>
        <end position="202"/>
    </location>
</feature>
<dbReference type="GO" id="GO:0004149">
    <property type="term" value="F:dihydrolipoyllysine-residue succinyltransferase activity"/>
    <property type="evidence" value="ECO:0007669"/>
    <property type="project" value="UniProtKB-UniRule"/>
</dbReference>
<dbReference type="InterPro" id="IPR011053">
    <property type="entry name" value="Single_hybrid_motif"/>
</dbReference>
<dbReference type="NCBIfam" id="TIGR01347">
    <property type="entry name" value="sucB"/>
    <property type="match status" value="1"/>
</dbReference>
<organism evidence="15 16">
    <name type="scientific">Nitrosococcus watsoni (strain C-113)</name>
    <dbReference type="NCBI Taxonomy" id="105559"/>
    <lineage>
        <taxon>Bacteria</taxon>
        <taxon>Pseudomonadati</taxon>
        <taxon>Pseudomonadota</taxon>
        <taxon>Gammaproteobacteria</taxon>
        <taxon>Chromatiales</taxon>
        <taxon>Chromatiaceae</taxon>
        <taxon>Nitrosococcus</taxon>
    </lineage>
</organism>
<dbReference type="Pfam" id="PF02817">
    <property type="entry name" value="E3_binding"/>
    <property type="match status" value="1"/>
</dbReference>
<evidence type="ECO:0000256" key="6">
    <source>
        <dbReference type="ARBA" id="ARBA00022532"/>
    </source>
</evidence>
<dbReference type="InterPro" id="IPR001078">
    <property type="entry name" value="2-oxoacid_DH_actylTfrase"/>
</dbReference>
<keyword evidence="9 11" id="KW-0012">Acyltransferase</keyword>
<dbReference type="InterPro" id="IPR023213">
    <property type="entry name" value="CAT-like_dom_sf"/>
</dbReference>
<dbReference type="PANTHER" id="PTHR43416:SF5">
    <property type="entry name" value="DIHYDROLIPOYLLYSINE-RESIDUE SUCCINYLTRANSFERASE COMPONENT OF 2-OXOGLUTARATE DEHYDROGENASE COMPLEX, MITOCHONDRIAL"/>
    <property type="match status" value="1"/>
</dbReference>
<evidence type="ECO:0000256" key="12">
    <source>
        <dbReference type="SAM" id="MobiDB-lite"/>
    </source>
</evidence>
<dbReference type="InterPro" id="IPR006255">
    <property type="entry name" value="SucB"/>
</dbReference>
<dbReference type="GO" id="GO:0006099">
    <property type="term" value="P:tricarboxylic acid cycle"/>
    <property type="evidence" value="ECO:0007669"/>
    <property type="project" value="UniProtKB-UniRule"/>
</dbReference>
<dbReference type="PROSITE" id="PS51826">
    <property type="entry name" value="PSBD"/>
    <property type="match status" value="1"/>
</dbReference>
<dbReference type="SUPFAM" id="SSF51230">
    <property type="entry name" value="Single hybrid motif"/>
    <property type="match status" value="1"/>
</dbReference>
<feature type="domain" description="Peripheral subunit-binding (PSBD)" evidence="14">
    <location>
        <begin position="137"/>
        <end position="174"/>
    </location>
</feature>
<protein>
    <recommendedName>
        <fullName evidence="5 11">Dihydrolipoyllysine-residue succinyltransferase component of 2-oxoglutarate dehydrogenase complex</fullName>
        <ecNumber evidence="4 11">2.3.1.61</ecNumber>
    </recommendedName>
    <alternativeName>
        <fullName evidence="11">2-oxoglutarate dehydrogenase complex component E2</fullName>
    </alternativeName>
</protein>
<keyword evidence="6 11" id="KW-0816">Tricarboxylic acid cycle</keyword>
<dbReference type="AlphaFoldDB" id="D8K881"/>
<dbReference type="Gene3D" id="4.10.320.10">
    <property type="entry name" value="E3-binding domain"/>
    <property type="match status" value="1"/>
</dbReference>
<dbReference type="GO" id="GO:0045252">
    <property type="term" value="C:oxoglutarate dehydrogenase complex"/>
    <property type="evidence" value="ECO:0007669"/>
    <property type="project" value="UniProtKB-UniRule"/>
</dbReference>
<dbReference type="SUPFAM" id="SSF47005">
    <property type="entry name" value="Peripheral subunit-binding domain of 2-oxo acid dehydrogenase complex"/>
    <property type="match status" value="1"/>
</dbReference>
<dbReference type="EMBL" id="CP002086">
    <property type="protein sequence ID" value="ADJ27076.1"/>
    <property type="molecule type" value="Genomic_DNA"/>
</dbReference>
<feature type="compositionally biased region" description="Pro residues" evidence="12">
    <location>
        <begin position="182"/>
        <end position="198"/>
    </location>
</feature>
<dbReference type="Proteomes" id="UP000000393">
    <property type="component" value="Chromosome"/>
</dbReference>
<dbReference type="PANTHER" id="PTHR43416">
    <property type="entry name" value="DIHYDROLIPOYLLYSINE-RESIDUE SUCCINYLTRANSFERASE COMPONENT OF 2-OXOGLUTARATE DEHYDROGENASE COMPLEX, MITOCHONDRIAL-RELATED"/>
    <property type="match status" value="1"/>
</dbReference>
<dbReference type="KEGG" id="nwa:Nwat_0096"/>
<comment type="pathway">
    <text evidence="2 11">Amino-acid degradation; L-lysine degradation via saccharopine pathway; glutaryl-CoA from L-lysine: step 6/6.</text>
</comment>
<keyword evidence="7 11" id="KW-0808">Transferase</keyword>
<evidence type="ECO:0000313" key="16">
    <source>
        <dbReference type="Proteomes" id="UP000000393"/>
    </source>
</evidence>
<sequence>MGTEVRVPRLPESVTEAVVGDWHKKPGDRVQRDETLLDLETDKVVLDVPSPGTGILREVKKEKGATVGSEEVLGIIEVAGEAEEETAQESSPKPMPSKQAQESETWAAEKKKTKADSPETAPPPAPSKEAEAEDMPPLSPAVRRLVREHRLDPREIPATGRDGRLTKADVVQFLQEEEEPVATPPPPKSPAPAKPAPVPREEGYGVRREAMSQLRQRIAERMLDSQQTTATLSTFNEVSMQGIMELRRRYRDAFEKRYGVRLGFMSFFIKACIEAFKRYPMVNATIQGNDILYYHYYHIGIAVATPRGLVVPVLPDADQLNFADIEIRIADFAERAHSGQLTIEELSGGTFTITNGGVFGSLLSTPILNPPQSAILGMHKIEDRPVAENGEVKIRPMMYVALSYDHRLIDGKEAVQFLVAVKEALEDPMRLLLEV</sequence>
<evidence type="ECO:0000313" key="15">
    <source>
        <dbReference type="EMBL" id="ADJ27076.1"/>
    </source>
</evidence>
<dbReference type="HOGENOM" id="CLU_016733_0_0_6"/>
<evidence type="ECO:0000256" key="10">
    <source>
        <dbReference type="ARBA" id="ARBA00052761"/>
    </source>
</evidence>
<evidence type="ECO:0000256" key="7">
    <source>
        <dbReference type="ARBA" id="ARBA00022679"/>
    </source>
</evidence>
<evidence type="ECO:0000256" key="9">
    <source>
        <dbReference type="ARBA" id="ARBA00023315"/>
    </source>
</evidence>
<evidence type="ECO:0000256" key="8">
    <source>
        <dbReference type="ARBA" id="ARBA00022823"/>
    </source>
</evidence>
<keyword evidence="16" id="KW-1185">Reference proteome</keyword>
<dbReference type="SUPFAM" id="SSF52777">
    <property type="entry name" value="CoA-dependent acyltransferases"/>
    <property type="match status" value="1"/>
</dbReference>
<dbReference type="InterPro" id="IPR004167">
    <property type="entry name" value="PSBD"/>
</dbReference>
<dbReference type="OrthoDB" id="9805770at2"/>
<comment type="catalytic activity">
    <reaction evidence="10 11">
        <text>N(6)-[(R)-dihydrolipoyl]-L-lysyl-[protein] + succinyl-CoA = N(6)-[(R)-S(8)-succinyldihydrolipoyl]-L-lysyl-[protein] + CoA</text>
        <dbReference type="Rhea" id="RHEA:15213"/>
        <dbReference type="Rhea" id="RHEA-COMP:10475"/>
        <dbReference type="Rhea" id="RHEA-COMP:20092"/>
        <dbReference type="ChEBI" id="CHEBI:57287"/>
        <dbReference type="ChEBI" id="CHEBI:57292"/>
        <dbReference type="ChEBI" id="CHEBI:83100"/>
        <dbReference type="ChEBI" id="CHEBI:83120"/>
        <dbReference type="EC" id="2.3.1.61"/>
    </reaction>
</comment>
<evidence type="ECO:0000256" key="3">
    <source>
        <dbReference type="ARBA" id="ARBA00007317"/>
    </source>
</evidence>
<dbReference type="PROSITE" id="PS00189">
    <property type="entry name" value="LIPOYL"/>
    <property type="match status" value="1"/>
</dbReference>
<dbReference type="Gene3D" id="3.30.559.10">
    <property type="entry name" value="Chloramphenicol acetyltransferase-like domain"/>
    <property type="match status" value="1"/>
</dbReference>
<dbReference type="CDD" id="cd06849">
    <property type="entry name" value="lipoyl_domain"/>
    <property type="match status" value="1"/>
</dbReference>
<evidence type="ECO:0000256" key="2">
    <source>
        <dbReference type="ARBA" id="ARBA00005145"/>
    </source>
</evidence>